<dbReference type="AlphaFoldDB" id="A0A167E1W7"/>
<evidence type="ECO:0000313" key="2">
    <source>
        <dbReference type="EMBL" id="OAA43191.1"/>
    </source>
</evidence>
<evidence type="ECO:0000313" key="3">
    <source>
        <dbReference type="Proteomes" id="UP000243498"/>
    </source>
</evidence>
<accession>A0A167E1W7</accession>
<proteinExistence type="predicted"/>
<name>A0A167E1W7_METRR</name>
<gene>
    <name evidence="2" type="ORF">NOR_04558</name>
</gene>
<sequence length="199" mass="22181">MLRKEDVRTPDSCRPGLGEATASEWLAIQQRRHAKPKKGHPRPSTLDSRPSTTNTPFYFSGQNHPTRPPSPTPPHATQYPEVPGRKGTVHRTHDDNPHRRWSKPRYFGPLGPHVLQYPHTISRLRAGTSSGFYALSCLQSAHPRQSRRQGSGVVLRKLCRLARATDPSQRHALATPVSFFSETEVSTSTKPIGVGRLFG</sequence>
<feature type="compositionally biased region" description="Polar residues" evidence="1">
    <location>
        <begin position="45"/>
        <end position="64"/>
    </location>
</feature>
<dbReference type="EMBL" id="AZHC01000012">
    <property type="protein sequence ID" value="OAA43191.1"/>
    <property type="molecule type" value="Genomic_DNA"/>
</dbReference>
<evidence type="ECO:0000256" key="1">
    <source>
        <dbReference type="SAM" id="MobiDB-lite"/>
    </source>
</evidence>
<organism evidence="2 3">
    <name type="scientific">Metarhizium rileyi (strain RCEF 4871)</name>
    <name type="common">Nomuraea rileyi</name>
    <dbReference type="NCBI Taxonomy" id="1649241"/>
    <lineage>
        <taxon>Eukaryota</taxon>
        <taxon>Fungi</taxon>
        <taxon>Dikarya</taxon>
        <taxon>Ascomycota</taxon>
        <taxon>Pezizomycotina</taxon>
        <taxon>Sordariomycetes</taxon>
        <taxon>Hypocreomycetidae</taxon>
        <taxon>Hypocreales</taxon>
        <taxon>Clavicipitaceae</taxon>
        <taxon>Metarhizium</taxon>
    </lineage>
</organism>
<feature type="compositionally biased region" description="Basic residues" evidence="1">
    <location>
        <begin position="30"/>
        <end position="41"/>
    </location>
</feature>
<feature type="region of interest" description="Disordered" evidence="1">
    <location>
        <begin position="1"/>
        <end position="105"/>
    </location>
</feature>
<reference evidence="2 3" key="1">
    <citation type="journal article" date="2016" name="Genome Biol. Evol.">
        <title>Divergent and convergent evolution of fungal pathogenicity.</title>
        <authorList>
            <person name="Shang Y."/>
            <person name="Xiao G."/>
            <person name="Zheng P."/>
            <person name="Cen K."/>
            <person name="Zhan S."/>
            <person name="Wang C."/>
        </authorList>
    </citation>
    <scope>NUCLEOTIDE SEQUENCE [LARGE SCALE GENOMIC DNA]</scope>
    <source>
        <strain evidence="2 3">RCEF 4871</strain>
    </source>
</reference>
<dbReference type="Proteomes" id="UP000243498">
    <property type="component" value="Unassembled WGS sequence"/>
</dbReference>
<protein>
    <submittedName>
        <fullName evidence="2">Uncharacterized protein</fullName>
    </submittedName>
</protein>
<keyword evidence="3" id="KW-1185">Reference proteome</keyword>
<feature type="compositionally biased region" description="Basic and acidic residues" evidence="1">
    <location>
        <begin position="1"/>
        <end position="11"/>
    </location>
</feature>
<comment type="caution">
    <text evidence="2">The sequence shown here is derived from an EMBL/GenBank/DDBJ whole genome shotgun (WGS) entry which is preliminary data.</text>
</comment>